<keyword evidence="10" id="KW-1185">Reference proteome</keyword>
<feature type="compositionally biased region" description="Low complexity" evidence="7">
    <location>
        <begin position="28"/>
        <end position="45"/>
    </location>
</feature>
<protein>
    <recommendedName>
        <fullName evidence="6">Alpha-1,4-glucan:maltose-1-phosphate maltosyltransferase</fullName>
        <shortName evidence="6">GMPMT</shortName>
        <ecNumber evidence="6">2.4.99.16</ecNumber>
    </recommendedName>
    <alternativeName>
        <fullName evidence="6">(1-&gt;4)-alpha-D-glucan:maltose-1-phosphate alpha-D-maltosyltransferase</fullName>
    </alternativeName>
</protein>
<evidence type="ECO:0000313" key="10">
    <source>
        <dbReference type="Proteomes" id="UP000009877"/>
    </source>
</evidence>
<evidence type="ECO:0000256" key="5">
    <source>
        <dbReference type="ARBA" id="ARBA00048735"/>
    </source>
</evidence>
<dbReference type="InterPro" id="IPR013780">
    <property type="entry name" value="Glyco_hydro_b"/>
</dbReference>
<dbReference type="GO" id="GO:0016758">
    <property type="term" value="F:hexosyltransferase activity"/>
    <property type="evidence" value="ECO:0007669"/>
    <property type="project" value="UniProtKB-UniRule"/>
</dbReference>
<evidence type="ECO:0000256" key="7">
    <source>
        <dbReference type="SAM" id="MobiDB-lite"/>
    </source>
</evidence>
<feature type="binding site" evidence="6">
    <location>
        <position position="446"/>
    </location>
    <ligand>
        <name>alpha-maltose 1-phosphate</name>
        <dbReference type="ChEBI" id="CHEBI:63576"/>
    </ligand>
</feature>
<gene>
    <name evidence="6" type="primary">glgE</name>
    <name evidence="9" type="ORF">C884_00241</name>
</gene>
<dbReference type="STRING" id="71999.KPaMU14_02140"/>
<keyword evidence="3 6" id="KW-0808">Transferase</keyword>
<dbReference type="GO" id="GO:0030979">
    <property type="term" value="P:alpha-glucan biosynthetic process"/>
    <property type="evidence" value="ECO:0007669"/>
    <property type="project" value="UniProtKB-UniRule"/>
</dbReference>
<sequence length="728" mass="81266">MTCFTMDRRTDYGVGVTSKSMPKPPRDSASAPEPSSSAPSAAGAPAAPAAAVEPVDLSGLVYGRIPIENVSPSVLCGRRPATALPGEDIRIAATVYREGHDALGVTAVLRDPQGREHQRTAMSLSAPGTDRYEGWVRPDAEGEWSFTVEGWGDLYETWRHAAEVKLGVGQDVELMMDEGVVVFERAASEAERPESQRRLLGEIAEQLKDRSIPASQRFARAADRSVLEIVAASPIRSLVTSSEPLPLRVERDAAGRGAWYEFFPRSEGAVRDETTGGFRSGTFRTAAERLPAVADMGFDVLYMPPIHPIGHAHRKGPNNTLHAGPNDPGSPWAIGSEDGGHDAIHPDLGTFEDFDDFVARARELGLEVALDLALQASPDHPWVQQHPEWFTTRADGTIAYAENPPKKYQDIYPINFDNDPEGLCREVLRIVQLWISHGVRIFRVDNPHTKPLWFWEWLLDRVRKIDDGVVFLAEAFTRPAMMQGLAKAGFQQSYSYFTWRNAKWELEEYLEEVTRETAAQYRPNFFVNTPDILTSYFVEGGRPAFKIRAAIAATASPLWGMYAGYELYENVQRPGAEESIDSEKFEYRPRDFKDAEVRGDSLAPYVRRLNQLRHEHPALGDLQNLTLHPTDDDAILCFSKTKTVQGPDGDHEDTLIVVANTDPHSVRTANIELDLEALRLAPQDRAEDGTFAADELLTGESWSWGDRVWVRLDPFYEPVHIVSVRRRR</sequence>
<feature type="region of interest" description="Disordered" evidence="7">
    <location>
        <begin position="313"/>
        <end position="339"/>
    </location>
</feature>
<feature type="binding site" evidence="6">
    <location>
        <position position="315"/>
    </location>
    <ligand>
        <name>alpha-maltose 1-phosphate</name>
        <dbReference type="ChEBI" id="CHEBI:63576"/>
    </ligand>
</feature>
<dbReference type="AlphaFoldDB" id="M2WDJ1"/>
<organism evidence="9 10">
    <name type="scientific">Kocuria palustris PEL</name>
    <dbReference type="NCBI Taxonomy" id="1236550"/>
    <lineage>
        <taxon>Bacteria</taxon>
        <taxon>Bacillati</taxon>
        <taxon>Actinomycetota</taxon>
        <taxon>Actinomycetes</taxon>
        <taxon>Micrococcales</taxon>
        <taxon>Micrococcaceae</taxon>
        <taxon>Kocuria</taxon>
    </lineage>
</organism>
<keyword evidence="2 6" id="KW-0328">Glycosyltransferase</keyword>
<dbReference type="Pfam" id="PF21702">
    <property type="entry name" value="GLGE_C"/>
    <property type="match status" value="1"/>
</dbReference>
<dbReference type="EMBL" id="ANHZ02000011">
    <property type="protein sequence ID" value="EME36567.1"/>
    <property type="molecule type" value="Genomic_DNA"/>
</dbReference>
<dbReference type="Pfam" id="PF11896">
    <property type="entry name" value="GlgE_dom_N_S"/>
    <property type="match status" value="1"/>
</dbReference>
<dbReference type="Gene3D" id="1.20.58.80">
    <property type="entry name" value="Phosphotransferase system, lactose/cellobiose-type IIA subunit"/>
    <property type="match status" value="1"/>
</dbReference>
<keyword evidence="4 6" id="KW-0119">Carbohydrate metabolism</keyword>
<comment type="caution">
    <text evidence="9">The sequence shown here is derived from an EMBL/GenBank/DDBJ whole genome shotgun (WGS) entry which is preliminary data.</text>
</comment>
<feature type="domain" description="Glycosyl hydrolase family 13 catalytic" evidence="8">
    <location>
        <begin position="257"/>
        <end position="613"/>
    </location>
</feature>
<dbReference type="SUPFAM" id="SSF51445">
    <property type="entry name" value="(Trans)glycosidases"/>
    <property type="match status" value="1"/>
</dbReference>
<evidence type="ECO:0000313" key="9">
    <source>
        <dbReference type="EMBL" id="EME36567.1"/>
    </source>
</evidence>
<feature type="active site" description="Proton donor" evidence="6">
    <location>
        <position position="474"/>
    </location>
</feature>
<comment type="subunit">
    <text evidence="1 6">Homodimer.</text>
</comment>
<dbReference type="InterPro" id="IPR006047">
    <property type="entry name" value="GH13_cat_dom"/>
</dbReference>
<feature type="binding site" evidence="6">
    <location>
        <begin position="584"/>
        <end position="585"/>
    </location>
    <ligand>
        <name>alpha-maltose 1-phosphate</name>
        <dbReference type="ChEBI" id="CHEBI:63576"/>
    </ligand>
</feature>
<feature type="region of interest" description="Disordered" evidence="7">
    <location>
        <begin position="1"/>
        <end position="45"/>
    </location>
</feature>
<dbReference type="InterPro" id="IPR017853">
    <property type="entry name" value="GH"/>
</dbReference>
<dbReference type="GO" id="GO:0004553">
    <property type="term" value="F:hydrolase activity, hydrolyzing O-glycosyl compounds"/>
    <property type="evidence" value="ECO:0007669"/>
    <property type="project" value="InterPro"/>
</dbReference>
<dbReference type="InterPro" id="IPR026585">
    <property type="entry name" value="GlgE"/>
</dbReference>
<evidence type="ECO:0000256" key="1">
    <source>
        <dbReference type="ARBA" id="ARBA00011738"/>
    </source>
</evidence>
<evidence type="ECO:0000256" key="3">
    <source>
        <dbReference type="ARBA" id="ARBA00022679"/>
    </source>
</evidence>
<dbReference type="PANTHER" id="PTHR47786">
    <property type="entry name" value="ALPHA-1,4-GLUCAN:MALTOSE-1-PHOSPHATE MALTOSYLTRANSFERASE"/>
    <property type="match status" value="1"/>
</dbReference>
<reference evidence="9 10" key="1">
    <citation type="journal article" date="2014" name="Genome Announc.">
        <title>Draft Genome Sequence of Kocuria palustris PEL.</title>
        <authorList>
            <person name="Sharma G."/>
            <person name="Khatri I."/>
            <person name="Subramanian S."/>
        </authorList>
    </citation>
    <scope>NUCLEOTIDE SEQUENCE [LARGE SCALE GENOMIC DNA]</scope>
    <source>
        <strain evidence="9 10">PEL</strain>
    </source>
</reference>
<dbReference type="SMART" id="SM00642">
    <property type="entry name" value="Aamy"/>
    <property type="match status" value="1"/>
</dbReference>
<proteinExistence type="inferred from homology"/>
<feature type="compositionally biased region" description="Basic and acidic residues" evidence="7">
    <location>
        <begin position="1"/>
        <end position="11"/>
    </location>
</feature>
<dbReference type="Gene3D" id="2.60.40.1180">
    <property type="entry name" value="Golgi alpha-mannosidase II"/>
    <property type="match status" value="1"/>
</dbReference>
<feature type="binding site" evidence="6">
    <location>
        <position position="375"/>
    </location>
    <ligand>
        <name>alpha-maltose 1-phosphate</name>
        <dbReference type="ChEBI" id="CHEBI:63576"/>
    </ligand>
</feature>
<dbReference type="HAMAP" id="MF_02124">
    <property type="entry name" value="GlgE"/>
    <property type="match status" value="1"/>
</dbReference>
<feature type="site" description="Transition state stabilizer" evidence="6">
    <location>
        <position position="531"/>
    </location>
</feature>
<evidence type="ECO:0000256" key="2">
    <source>
        <dbReference type="ARBA" id="ARBA00022676"/>
    </source>
</evidence>
<comment type="catalytic activity">
    <reaction evidence="5 6">
        <text>alpha-maltose 1-phosphate + [(1-&gt;4)-alpha-D-glucosyl](n) = [(1-&gt;4)-alpha-D-glucosyl](n+2) + phosphate</text>
        <dbReference type="Rhea" id="RHEA:42692"/>
        <dbReference type="Rhea" id="RHEA-COMP:9584"/>
        <dbReference type="Rhea" id="RHEA-COMP:10183"/>
        <dbReference type="ChEBI" id="CHEBI:15444"/>
        <dbReference type="ChEBI" id="CHEBI:43474"/>
        <dbReference type="ChEBI" id="CHEBI:63576"/>
        <dbReference type="EC" id="2.4.99.16"/>
    </reaction>
</comment>
<dbReference type="PANTHER" id="PTHR47786:SF2">
    <property type="entry name" value="GLYCOSYL HYDROLASE FAMILY 13 CATALYTIC DOMAIN-CONTAINING PROTEIN"/>
    <property type="match status" value="1"/>
</dbReference>
<comment type="similarity">
    <text evidence="6">Belongs to the glycosyl hydrolase 13 family. GlgE subfamily.</text>
</comment>
<dbReference type="EC" id="2.4.99.16" evidence="6"/>
<comment type="function">
    <text evidence="6">Maltosyltransferase that uses maltose 1-phosphate (M1P) as the sugar donor to elongate linear or branched alpha-(1-&gt;4)-glucans. Is involved in a branched alpha-glucan biosynthetic pathway from trehalose, together with TreS, Mak and GlgB.</text>
</comment>
<dbReference type="Gene3D" id="3.20.20.80">
    <property type="entry name" value="Glycosidases"/>
    <property type="match status" value="1"/>
</dbReference>
<evidence type="ECO:0000259" key="8">
    <source>
        <dbReference type="SMART" id="SM00642"/>
    </source>
</evidence>
<evidence type="ECO:0000256" key="4">
    <source>
        <dbReference type="ARBA" id="ARBA00023277"/>
    </source>
</evidence>
<feature type="binding site" evidence="6">
    <location>
        <position position="410"/>
    </location>
    <ligand>
        <name>alpha-maltose 1-phosphate</name>
        <dbReference type="ChEBI" id="CHEBI:63576"/>
    </ligand>
</feature>
<dbReference type="Gene3D" id="2.60.40.10">
    <property type="entry name" value="Immunoglobulins"/>
    <property type="match status" value="1"/>
</dbReference>
<dbReference type="CDD" id="cd11344">
    <property type="entry name" value="AmyAc_GlgE_like"/>
    <property type="match status" value="1"/>
</dbReference>
<evidence type="ECO:0000256" key="6">
    <source>
        <dbReference type="HAMAP-Rule" id="MF_02124"/>
    </source>
</evidence>
<dbReference type="InterPro" id="IPR013783">
    <property type="entry name" value="Ig-like_fold"/>
</dbReference>
<dbReference type="InterPro" id="IPR021828">
    <property type="entry name" value="GlgE_dom_N/S"/>
</dbReference>
<dbReference type="Proteomes" id="UP000009877">
    <property type="component" value="Unassembled WGS sequence"/>
</dbReference>
<feature type="active site" description="Nucleophile" evidence="6">
    <location>
        <position position="445"/>
    </location>
</feature>
<dbReference type="InterPro" id="IPR049171">
    <property type="entry name" value="GLGE_C"/>
</dbReference>
<name>M2WDJ1_9MICC</name>
<accession>M2WDJ1</accession>